<dbReference type="InterPro" id="IPR036365">
    <property type="entry name" value="PGBD-like_sf"/>
</dbReference>
<dbReference type="PANTHER" id="PTHR38107:SF3">
    <property type="entry name" value="LYSOZYME RRRD-RELATED"/>
    <property type="match status" value="1"/>
</dbReference>
<evidence type="ECO:0000256" key="2">
    <source>
        <dbReference type="ARBA" id="ARBA00022638"/>
    </source>
</evidence>
<evidence type="ECO:0000256" key="1">
    <source>
        <dbReference type="ARBA" id="ARBA00022529"/>
    </source>
</evidence>
<dbReference type="InterPro" id="IPR023346">
    <property type="entry name" value="Lysozyme-like_dom_sf"/>
</dbReference>
<comment type="catalytic activity">
    <reaction evidence="4">
        <text>Hydrolysis of (1-&gt;4)-beta-linkages between N-acetylmuramic acid and N-acetyl-D-glucosamine residues in a peptidoglycan and between N-acetyl-D-glucosamine residues in chitodextrins.</text>
        <dbReference type="EC" id="3.2.1.17"/>
    </reaction>
</comment>
<dbReference type="InterPro" id="IPR023347">
    <property type="entry name" value="Lysozyme_dom_sf"/>
</dbReference>
<dbReference type="SUPFAM" id="SSF53955">
    <property type="entry name" value="Lysozyme-like"/>
    <property type="match status" value="1"/>
</dbReference>
<sequence length="307" mass="32688">MTQTGRSISNQGLVFIGTHEGFVSRAYRDPAGVLTIGYGFTMGSRIFAGWWRGLHGRGLGVGDSITRAQANMLLGRIAGEEVVPAVAARLPALSQTQLDACASVVYNLGPRALGWRWGQALAAGRLAEAARLLRKTGITAGGRRLPGLVRRRADEARLLETGDYGTGDGANTPARPTVRPDPELRQVQRALAGLGYRPGPLDGRPGPQTEQALRHFQRDHPPLVVDGIAGPATRAALRREQSRRGCESAGIGTAVVTATLAHALEADLRWALALAVLAGLLVLAGGVALRHRGRLVPWLARQGARWR</sequence>
<dbReference type="InterPro" id="IPR033907">
    <property type="entry name" value="Endolysin_autolysin"/>
</dbReference>
<gene>
    <name evidence="8" type="ORF">ACFSC7_04845</name>
</gene>
<proteinExistence type="inferred from homology"/>
<dbReference type="Proteomes" id="UP001597327">
    <property type="component" value="Unassembled WGS sequence"/>
</dbReference>
<keyword evidence="3" id="KW-1035">Host cytoplasm</keyword>
<dbReference type="InterPro" id="IPR051018">
    <property type="entry name" value="Bacteriophage_GH24"/>
</dbReference>
<dbReference type="EC" id="3.2.1.17" evidence="4"/>
<evidence type="ECO:0000256" key="4">
    <source>
        <dbReference type="RuleBase" id="RU003788"/>
    </source>
</evidence>
<dbReference type="GO" id="GO:0016787">
    <property type="term" value="F:hydrolase activity"/>
    <property type="evidence" value="ECO:0007669"/>
    <property type="project" value="UniProtKB-KW"/>
</dbReference>
<evidence type="ECO:0000313" key="9">
    <source>
        <dbReference type="Proteomes" id="UP001597327"/>
    </source>
</evidence>
<dbReference type="InterPro" id="IPR036366">
    <property type="entry name" value="PGBDSf"/>
</dbReference>
<protein>
    <recommendedName>
        <fullName evidence="4">Lysozyme</fullName>
        <ecNumber evidence="4">3.2.1.17</ecNumber>
    </recommendedName>
</protein>
<feature type="transmembrane region" description="Helical" evidence="6">
    <location>
        <begin position="270"/>
        <end position="289"/>
    </location>
</feature>
<dbReference type="Gene3D" id="1.10.530.40">
    <property type="match status" value="1"/>
</dbReference>
<organism evidence="8 9">
    <name type="scientific">Roseibium aestuarii</name>
    <dbReference type="NCBI Taxonomy" id="2600299"/>
    <lineage>
        <taxon>Bacteria</taxon>
        <taxon>Pseudomonadati</taxon>
        <taxon>Pseudomonadota</taxon>
        <taxon>Alphaproteobacteria</taxon>
        <taxon>Hyphomicrobiales</taxon>
        <taxon>Stappiaceae</taxon>
        <taxon>Roseibium</taxon>
    </lineage>
</organism>
<dbReference type="InterPro" id="IPR002196">
    <property type="entry name" value="Glyco_hydro_24"/>
</dbReference>
<accession>A0ABW4JU72</accession>
<comment type="caution">
    <text evidence="8">The sequence shown here is derived from an EMBL/GenBank/DDBJ whole genome shotgun (WGS) entry which is preliminary data.</text>
</comment>
<keyword evidence="9" id="KW-1185">Reference proteome</keyword>
<keyword evidence="6" id="KW-1133">Transmembrane helix</keyword>
<evidence type="ECO:0000256" key="5">
    <source>
        <dbReference type="SAM" id="MobiDB-lite"/>
    </source>
</evidence>
<dbReference type="InterPro" id="IPR002477">
    <property type="entry name" value="Peptidoglycan-bd-like"/>
</dbReference>
<keyword evidence="4" id="KW-0326">Glycosidase</keyword>
<evidence type="ECO:0000256" key="3">
    <source>
        <dbReference type="ARBA" id="ARBA00023200"/>
    </source>
</evidence>
<name>A0ABW4JU72_9HYPH</name>
<keyword evidence="1 4" id="KW-0929">Antimicrobial</keyword>
<dbReference type="CDD" id="cd00737">
    <property type="entry name" value="lyz_endolysin_autolysin"/>
    <property type="match status" value="1"/>
</dbReference>
<dbReference type="Pfam" id="PF01471">
    <property type="entry name" value="PG_binding_1"/>
    <property type="match status" value="1"/>
</dbReference>
<keyword evidence="2 4" id="KW-0081">Bacteriolytic enzyme</keyword>
<evidence type="ECO:0000313" key="8">
    <source>
        <dbReference type="EMBL" id="MFD1694834.1"/>
    </source>
</evidence>
<feature type="region of interest" description="Disordered" evidence="5">
    <location>
        <begin position="161"/>
        <end position="180"/>
    </location>
</feature>
<dbReference type="RefSeq" id="WP_149891358.1">
    <property type="nucleotide sequence ID" value="NZ_JBHUFA010000001.1"/>
</dbReference>
<evidence type="ECO:0000256" key="6">
    <source>
        <dbReference type="SAM" id="Phobius"/>
    </source>
</evidence>
<dbReference type="EMBL" id="JBHUFA010000001">
    <property type="protein sequence ID" value="MFD1694834.1"/>
    <property type="molecule type" value="Genomic_DNA"/>
</dbReference>
<keyword evidence="6" id="KW-0472">Membrane</keyword>
<keyword evidence="6" id="KW-0812">Transmembrane</keyword>
<comment type="similarity">
    <text evidence="4">Belongs to the glycosyl hydrolase 24 family.</text>
</comment>
<dbReference type="Pfam" id="PF00959">
    <property type="entry name" value="Phage_lysozyme"/>
    <property type="match status" value="1"/>
</dbReference>
<evidence type="ECO:0000259" key="7">
    <source>
        <dbReference type="Pfam" id="PF01471"/>
    </source>
</evidence>
<keyword evidence="4 8" id="KW-0378">Hydrolase</keyword>
<dbReference type="Gene3D" id="1.10.101.10">
    <property type="entry name" value="PGBD-like superfamily/PGBD"/>
    <property type="match status" value="1"/>
</dbReference>
<reference evidence="9" key="1">
    <citation type="journal article" date="2019" name="Int. J. Syst. Evol. Microbiol.">
        <title>The Global Catalogue of Microorganisms (GCM) 10K type strain sequencing project: providing services to taxonomists for standard genome sequencing and annotation.</title>
        <authorList>
            <consortium name="The Broad Institute Genomics Platform"/>
            <consortium name="The Broad Institute Genome Sequencing Center for Infectious Disease"/>
            <person name="Wu L."/>
            <person name="Ma J."/>
        </authorList>
    </citation>
    <scope>NUCLEOTIDE SEQUENCE [LARGE SCALE GENOMIC DNA]</scope>
    <source>
        <strain evidence="9">JCM 3369</strain>
    </source>
</reference>
<feature type="domain" description="Peptidoglycan binding-like" evidence="7">
    <location>
        <begin position="181"/>
        <end position="237"/>
    </location>
</feature>
<dbReference type="SUPFAM" id="SSF47090">
    <property type="entry name" value="PGBD-like"/>
    <property type="match status" value="1"/>
</dbReference>
<dbReference type="PANTHER" id="PTHR38107">
    <property type="match status" value="1"/>
</dbReference>